<sequence length="570" mass="60027">MATLVSVNVGLPKDVEWQGRTVHTGVWKAPVDGPVMLRRLNLDGDGQGDLAGHGGEQRAVLVYQLASYRYWSEHLRRDDLTPGIFGENFTVDGLPDDGVCVGDRFRVGSAVVEVTQPRVTCYRVGLRLGEPQLPALLVAHHRPGFYLRVIAEGEVRAGDDIVKVADGPESITVAAADALLYLPGHDRATAARALRIEALSPGWKDSLRALLDQPGGEGNAGLAAVAPPPAWPGFRPLRLAGVERETADVLSLRLEAPDGSPLPAAEAGQFLTLRLAPGLVRSYSLSGEPGRPSYRISVKLEPDGAGGRYLRDHARAGATVDTAAPRGTFTLDRSDRPVLLVSAGIGATPLLAMLHDLAARRADRPVWWLHGSRDGAAHAFAAEAHALLGALPSAREVICYSRPRPQDLLGGAREGRLDATVLRGLDLPPSAVAYVCGPAGFMDDVTTALTAAGVADIHREQFTALAAVTPGVRTSVAGPPRSRPGPGPSVTFARSGVTAGWTGSDGTLLDLAETCRVPVRWSCRTGVCHTCETGLLSGDFASNPEPVDPPAGGIVLICCARPLTDVVLDI</sequence>
<dbReference type="PRINTS" id="PR00409">
    <property type="entry name" value="PHDIOXRDTASE"/>
</dbReference>
<dbReference type="InterPro" id="IPR001041">
    <property type="entry name" value="2Fe-2S_ferredoxin-type"/>
</dbReference>
<dbReference type="InterPro" id="IPR052353">
    <property type="entry name" value="Benzoxazolinone_Detox_Enz"/>
</dbReference>
<dbReference type="CDD" id="cd06184">
    <property type="entry name" value="flavohem_like_fad_nad_binding"/>
    <property type="match status" value="1"/>
</dbReference>
<dbReference type="InterPro" id="IPR001433">
    <property type="entry name" value="OxRdtase_FAD/NAD-bd"/>
</dbReference>
<accession>A0ABN2C3N2</accession>
<dbReference type="PANTHER" id="PTHR30212">
    <property type="entry name" value="PROTEIN YIIM"/>
    <property type="match status" value="1"/>
</dbReference>
<comment type="caution">
    <text evidence="3">The sequence shown here is derived from an EMBL/GenBank/DDBJ whole genome shotgun (WGS) entry which is preliminary data.</text>
</comment>
<protein>
    <submittedName>
        <fullName evidence="3">MOSC and FAD-binding oxidoreductase domain-containing protein</fullName>
    </submittedName>
</protein>
<feature type="domain" description="FAD-binding FR-type" evidence="2">
    <location>
        <begin position="232"/>
        <end position="332"/>
    </location>
</feature>
<dbReference type="InterPro" id="IPR012675">
    <property type="entry name" value="Beta-grasp_dom_sf"/>
</dbReference>
<keyword evidence="4" id="KW-1185">Reference proteome</keyword>
<dbReference type="PROSITE" id="PS51340">
    <property type="entry name" value="MOSC"/>
    <property type="match status" value="1"/>
</dbReference>
<evidence type="ECO:0000259" key="2">
    <source>
        <dbReference type="PROSITE" id="PS51384"/>
    </source>
</evidence>
<dbReference type="Pfam" id="PF03473">
    <property type="entry name" value="MOSC"/>
    <property type="match status" value="1"/>
</dbReference>
<dbReference type="EMBL" id="BAAAQD010000022">
    <property type="protein sequence ID" value="GAA1552172.1"/>
    <property type="molecule type" value="Genomic_DNA"/>
</dbReference>
<dbReference type="Pfam" id="PF03475">
    <property type="entry name" value="YiiM_3-alpha"/>
    <property type="match status" value="1"/>
</dbReference>
<dbReference type="Gene3D" id="2.40.30.10">
    <property type="entry name" value="Translation factors"/>
    <property type="match status" value="1"/>
</dbReference>
<dbReference type="Pfam" id="PF00111">
    <property type="entry name" value="Fer2"/>
    <property type="match status" value="1"/>
</dbReference>
<organism evidence="3 4">
    <name type="scientific">Dactylosporangium maewongense</name>
    <dbReference type="NCBI Taxonomy" id="634393"/>
    <lineage>
        <taxon>Bacteria</taxon>
        <taxon>Bacillati</taxon>
        <taxon>Actinomycetota</taxon>
        <taxon>Actinomycetes</taxon>
        <taxon>Micromonosporales</taxon>
        <taxon>Micromonosporaceae</taxon>
        <taxon>Dactylosporangium</taxon>
    </lineage>
</organism>
<dbReference type="InterPro" id="IPR017927">
    <property type="entry name" value="FAD-bd_FR_type"/>
</dbReference>
<dbReference type="InterPro" id="IPR011037">
    <property type="entry name" value="Pyrv_Knase-like_insert_dom_sf"/>
</dbReference>
<dbReference type="Gene3D" id="3.40.50.80">
    <property type="entry name" value="Nucleotide-binding domain of ferredoxin-NADP reductase (FNR) module"/>
    <property type="match status" value="1"/>
</dbReference>
<dbReference type="SUPFAM" id="SSF52343">
    <property type="entry name" value="Ferredoxin reductase-like, C-terminal NADP-linked domain"/>
    <property type="match status" value="1"/>
</dbReference>
<dbReference type="Pfam" id="PF00175">
    <property type="entry name" value="NAD_binding_1"/>
    <property type="match status" value="1"/>
</dbReference>
<dbReference type="InterPro" id="IPR005163">
    <property type="entry name" value="Tri_helical_YiiM-like"/>
</dbReference>
<dbReference type="InterPro" id="IPR036010">
    <property type="entry name" value="2Fe-2S_ferredoxin-like_sf"/>
</dbReference>
<dbReference type="RefSeq" id="WP_344509686.1">
    <property type="nucleotide sequence ID" value="NZ_BAAAQD010000022.1"/>
</dbReference>
<feature type="domain" description="MOSC" evidence="1">
    <location>
        <begin position="29"/>
        <end position="164"/>
    </location>
</feature>
<dbReference type="Gene3D" id="2.40.33.20">
    <property type="entry name" value="PK beta-barrel domain-like"/>
    <property type="match status" value="1"/>
</dbReference>
<gene>
    <name evidence="3" type="ORF">GCM10009827_086120</name>
</gene>
<evidence type="ECO:0000313" key="3">
    <source>
        <dbReference type="EMBL" id="GAA1552172.1"/>
    </source>
</evidence>
<dbReference type="SUPFAM" id="SSF50800">
    <property type="entry name" value="PK beta-barrel domain-like"/>
    <property type="match status" value="1"/>
</dbReference>
<dbReference type="PANTHER" id="PTHR30212:SF2">
    <property type="entry name" value="PROTEIN YIIM"/>
    <property type="match status" value="1"/>
</dbReference>
<dbReference type="Gene3D" id="3.10.20.30">
    <property type="match status" value="1"/>
</dbReference>
<dbReference type="InterPro" id="IPR039261">
    <property type="entry name" value="FNR_nucleotide-bd"/>
</dbReference>
<dbReference type="PROSITE" id="PS51384">
    <property type="entry name" value="FAD_FR"/>
    <property type="match status" value="1"/>
</dbReference>
<evidence type="ECO:0000259" key="1">
    <source>
        <dbReference type="PROSITE" id="PS51340"/>
    </source>
</evidence>
<dbReference type="Proteomes" id="UP001501470">
    <property type="component" value="Unassembled WGS sequence"/>
</dbReference>
<reference evidence="3 4" key="1">
    <citation type="journal article" date="2019" name="Int. J. Syst. Evol. Microbiol.">
        <title>The Global Catalogue of Microorganisms (GCM) 10K type strain sequencing project: providing services to taxonomists for standard genome sequencing and annotation.</title>
        <authorList>
            <consortium name="The Broad Institute Genomics Platform"/>
            <consortium name="The Broad Institute Genome Sequencing Center for Infectious Disease"/>
            <person name="Wu L."/>
            <person name="Ma J."/>
        </authorList>
    </citation>
    <scope>NUCLEOTIDE SEQUENCE [LARGE SCALE GENOMIC DNA]</scope>
    <source>
        <strain evidence="3 4">JCM 15933</strain>
    </source>
</reference>
<dbReference type="InterPro" id="IPR017938">
    <property type="entry name" value="Riboflavin_synthase-like_b-brl"/>
</dbReference>
<name>A0ABN2C3N2_9ACTN</name>
<evidence type="ECO:0000313" key="4">
    <source>
        <dbReference type="Proteomes" id="UP001501470"/>
    </source>
</evidence>
<dbReference type="CDD" id="cd00207">
    <property type="entry name" value="fer2"/>
    <property type="match status" value="1"/>
</dbReference>
<dbReference type="InterPro" id="IPR005302">
    <property type="entry name" value="MoCF_Sase_C"/>
</dbReference>
<proteinExistence type="predicted"/>
<dbReference type="SUPFAM" id="SSF54292">
    <property type="entry name" value="2Fe-2S ferredoxin-like"/>
    <property type="match status" value="1"/>
</dbReference>
<dbReference type="SUPFAM" id="SSF63380">
    <property type="entry name" value="Riboflavin synthase domain-like"/>
    <property type="match status" value="1"/>
</dbReference>